<comment type="caution">
    <text evidence="3">The sequence shown here is derived from an EMBL/GenBank/DDBJ whole genome shotgun (WGS) entry which is preliminary data.</text>
</comment>
<feature type="compositionally biased region" description="Basic and acidic residues" evidence="2">
    <location>
        <begin position="121"/>
        <end position="131"/>
    </location>
</feature>
<proteinExistence type="predicted"/>
<feature type="compositionally biased region" description="Acidic residues" evidence="2">
    <location>
        <begin position="134"/>
        <end position="143"/>
    </location>
</feature>
<protein>
    <submittedName>
        <fullName evidence="3">Uncharacterized protein</fullName>
    </submittedName>
</protein>
<dbReference type="Proteomes" id="UP001497382">
    <property type="component" value="Unassembled WGS sequence"/>
</dbReference>
<feature type="coiled-coil region" evidence="1">
    <location>
        <begin position="559"/>
        <end position="586"/>
    </location>
</feature>
<keyword evidence="4" id="KW-1185">Reference proteome</keyword>
<accession>A0AAV2BM26</accession>
<feature type="region of interest" description="Disordered" evidence="2">
    <location>
        <begin position="53"/>
        <end position="82"/>
    </location>
</feature>
<feature type="region of interest" description="Disordered" evidence="2">
    <location>
        <begin position="304"/>
        <end position="326"/>
    </location>
</feature>
<evidence type="ECO:0000256" key="1">
    <source>
        <dbReference type="SAM" id="Coils"/>
    </source>
</evidence>
<evidence type="ECO:0000313" key="3">
    <source>
        <dbReference type="EMBL" id="CAL1297316.1"/>
    </source>
</evidence>
<keyword evidence="1" id="KW-0175">Coiled coil</keyword>
<organism evidence="3 4">
    <name type="scientific">Larinioides sclopetarius</name>
    <dbReference type="NCBI Taxonomy" id="280406"/>
    <lineage>
        <taxon>Eukaryota</taxon>
        <taxon>Metazoa</taxon>
        <taxon>Ecdysozoa</taxon>
        <taxon>Arthropoda</taxon>
        <taxon>Chelicerata</taxon>
        <taxon>Arachnida</taxon>
        <taxon>Araneae</taxon>
        <taxon>Araneomorphae</taxon>
        <taxon>Entelegynae</taxon>
        <taxon>Araneoidea</taxon>
        <taxon>Araneidae</taxon>
        <taxon>Larinioides</taxon>
    </lineage>
</organism>
<sequence length="802" mass="93529">MDFNECNLRQLLELALRFPQIGAVNFKILYLILKTIIKKQGIECLTPKYTFEYESSSDSSEEDTRILTQSKSSDEIDEEKERKMVEMEKELFELNEIVKQLSDRISELEARPAQEVIKVKESEFLSDKDQEPSLSDEDQEPSPEETKEEHEITEELVPKTHTENELEKKASDEDVLKLPSEDEETKKMSETEKKKEPRKKFSWHVDQSVVNKVQDLKKEIESLKESDQKEIWIEMQLLQVSNDFVVKRCDELSQDFETVMNGYSNLGMQVDELEKIVNKEIKIEDDLERLKEQMDKLETYVYPGKHKPSKEEEEELQDEEVEEDSQFVKGEVEKPAKVDKKAHFARMVKNLMAMPEEKRAEIRQGPIQPELQKVKPTTMKKAYEKFISAVQETRAPKEEEATELAVKDTEEAEKINITELQGQVEIPATEVIIQEEETDAPFRGTVQRKLHRAAKAITLLQDMQRTQKEGRLVKAKEMEAFRELRHREDEEDEPQLSAESFEMLLPPSQRVSIEHPKSAPGKATLLFGDDKASQELKERIVMYIKSRLEEMETQFMDKMHLVEISIIQLQNENEVLREELHVLRTRLAVAETHQNKFEGRLIAVEEKAILNDHHIEEMMIAIDKKADRSDVMQGMSKKDMSMLEDRMLKINETTLLDIEELRSFLKDYTIKIRDELDEKVSGFDMDCRLEPLAGRLKRLEKNLKDVSLKARVLECQTMGPIEVKRYLHCEDGKRIKPVRRPISNWTSAAQSEMSIYHDRFFEGENAEKIEADVRKRMEDAVFRDSKHLIGGAYTKTKVARSN</sequence>
<gene>
    <name evidence="3" type="ORF">LARSCL_LOCUS20242</name>
</gene>
<reference evidence="3 4" key="1">
    <citation type="submission" date="2024-04" db="EMBL/GenBank/DDBJ databases">
        <authorList>
            <person name="Rising A."/>
            <person name="Reimegard J."/>
            <person name="Sonavane S."/>
            <person name="Akerstrom W."/>
            <person name="Nylinder S."/>
            <person name="Hedman E."/>
            <person name="Kallberg Y."/>
        </authorList>
    </citation>
    <scope>NUCLEOTIDE SEQUENCE [LARGE SCALE GENOMIC DNA]</scope>
</reference>
<evidence type="ECO:0000256" key="2">
    <source>
        <dbReference type="SAM" id="MobiDB-lite"/>
    </source>
</evidence>
<dbReference type="AlphaFoldDB" id="A0AAV2BM26"/>
<name>A0AAV2BM26_9ARAC</name>
<feature type="coiled-coil region" evidence="1">
    <location>
        <begin position="273"/>
        <end position="300"/>
    </location>
</feature>
<dbReference type="EMBL" id="CAXIEN010000420">
    <property type="protein sequence ID" value="CAL1297316.1"/>
    <property type="molecule type" value="Genomic_DNA"/>
</dbReference>
<feature type="compositionally biased region" description="Acidic residues" evidence="2">
    <location>
        <begin position="311"/>
        <end position="325"/>
    </location>
</feature>
<feature type="region of interest" description="Disordered" evidence="2">
    <location>
        <begin position="121"/>
        <end position="200"/>
    </location>
</feature>
<feature type="compositionally biased region" description="Basic and acidic residues" evidence="2">
    <location>
        <begin position="156"/>
        <end position="195"/>
    </location>
</feature>
<evidence type="ECO:0000313" key="4">
    <source>
        <dbReference type="Proteomes" id="UP001497382"/>
    </source>
</evidence>